<evidence type="ECO:0000313" key="2">
    <source>
        <dbReference type="EMBL" id="EGG15762.1"/>
    </source>
</evidence>
<dbReference type="InterPro" id="IPR012338">
    <property type="entry name" value="Beta-lactam/transpept-like"/>
</dbReference>
<dbReference type="KEGG" id="dfa:DFA_10605"/>
<evidence type="ECO:0000313" key="3">
    <source>
        <dbReference type="Proteomes" id="UP000007797"/>
    </source>
</evidence>
<dbReference type="InterPro" id="IPR001466">
    <property type="entry name" value="Beta-lactam-related"/>
</dbReference>
<proteinExistence type="predicted"/>
<evidence type="ECO:0000259" key="1">
    <source>
        <dbReference type="Pfam" id="PF00144"/>
    </source>
</evidence>
<dbReference type="SUPFAM" id="SSF56601">
    <property type="entry name" value="beta-lactamase/transpeptidase-like"/>
    <property type="match status" value="1"/>
</dbReference>
<dbReference type="InterPro" id="IPR050789">
    <property type="entry name" value="Diverse_Enzym_Activities"/>
</dbReference>
<dbReference type="OrthoDB" id="428260at2759"/>
<keyword evidence="3" id="KW-1185">Reference proteome</keyword>
<dbReference type="AlphaFoldDB" id="F4QAP3"/>
<dbReference type="Pfam" id="PF00144">
    <property type="entry name" value="Beta-lactamase"/>
    <property type="match status" value="1"/>
</dbReference>
<sequence length="517" mass="58702">MTITTKLENTPEEQGVSSRILLSMFDDLESRAFEIHAFLLTRNNKVVAEGYARPYSADRVHMTHSMTKSVLVCAAVLLISEGKLELDQKVVSFYPPSIDIQKQDYYSKLKDMTVGHLMTMRTGHEKEVSGSVWRPIKTSWIDEFYKIKVVNQPGTTFLYTSASTYMLSAIITAVLKQQQQQQQITSTPTTIVSASQFLNERLFRPLGIKYEWPDSTTDADVSPGANGLSCKLQDMAKLALLFVNKGVWKGEQLIPADWVEKIQQNHQDDDETRYGYQWWLGPNGAYYMNGLFGQLNVVFPSHNATLSIFAGVPPQSNFVNDFIWNYFPKAFSADNNEIPADPESLLKLRKRLSTLELVQDSPDPTIKLVHAKKFVDFVVDSEVDDNGNPVKRASAPDIKMMMFSFEKESILFTLRDSQGKHTIPIGQRGIFIDSVTRFNRSQLHHEYESLTPSCVASTSKWIDGRTLLLDLVYVETTFRDRLIIQFTPRHIRVTHSVNTNSSSFQLPMIKGVLQQSK</sequence>
<dbReference type="Gene3D" id="3.40.710.10">
    <property type="entry name" value="DD-peptidase/beta-lactamase superfamily"/>
    <property type="match status" value="1"/>
</dbReference>
<accession>F4QAP3</accession>
<organism evidence="2 3">
    <name type="scientific">Cavenderia fasciculata</name>
    <name type="common">Slime mold</name>
    <name type="synonym">Dictyostelium fasciculatum</name>
    <dbReference type="NCBI Taxonomy" id="261658"/>
    <lineage>
        <taxon>Eukaryota</taxon>
        <taxon>Amoebozoa</taxon>
        <taxon>Evosea</taxon>
        <taxon>Eumycetozoa</taxon>
        <taxon>Dictyostelia</taxon>
        <taxon>Acytosteliales</taxon>
        <taxon>Cavenderiaceae</taxon>
        <taxon>Cavenderia</taxon>
    </lineage>
</organism>
<dbReference type="PANTHER" id="PTHR43283">
    <property type="entry name" value="BETA-LACTAMASE-RELATED"/>
    <property type="match status" value="1"/>
</dbReference>
<dbReference type="RefSeq" id="XP_004354509.1">
    <property type="nucleotide sequence ID" value="XM_004354457.1"/>
</dbReference>
<dbReference type="PANTHER" id="PTHR43283:SF7">
    <property type="entry name" value="BETA-LACTAMASE-RELATED DOMAIN-CONTAINING PROTEIN"/>
    <property type="match status" value="1"/>
</dbReference>
<feature type="domain" description="Beta-lactamase-related" evidence="1">
    <location>
        <begin position="37"/>
        <end position="310"/>
    </location>
</feature>
<protein>
    <submittedName>
        <fullName evidence="2">Beta-lactamase</fullName>
    </submittedName>
</protein>
<dbReference type="Proteomes" id="UP000007797">
    <property type="component" value="Unassembled WGS sequence"/>
</dbReference>
<name>F4QAP3_CACFS</name>
<reference evidence="3" key="1">
    <citation type="journal article" date="2011" name="Genome Res.">
        <title>Phylogeny-wide analysis of social amoeba genomes highlights ancient origins for complex intercellular communication.</title>
        <authorList>
            <person name="Heidel A.J."/>
            <person name="Lawal H.M."/>
            <person name="Felder M."/>
            <person name="Schilde C."/>
            <person name="Helps N.R."/>
            <person name="Tunggal B."/>
            <person name="Rivero F."/>
            <person name="John U."/>
            <person name="Schleicher M."/>
            <person name="Eichinger L."/>
            <person name="Platzer M."/>
            <person name="Noegel A.A."/>
            <person name="Schaap P."/>
            <person name="Gloeckner G."/>
        </authorList>
    </citation>
    <scope>NUCLEOTIDE SEQUENCE [LARGE SCALE GENOMIC DNA]</scope>
    <source>
        <strain evidence="3">SH3</strain>
    </source>
</reference>
<gene>
    <name evidence="2" type="ORF">DFA_10605</name>
</gene>
<dbReference type="GeneID" id="14867058"/>
<dbReference type="EMBL" id="GL883026">
    <property type="protein sequence ID" value="EGG15762.1"/>
    <property type="molecule type" value="Genomic_DNA"/>
</dbReference>